<dbReference type="GO" id="GO:0016035">
    <property type="term" value="C:zeta DNA polymerase complex"/>
    <property type="evidence" value="ECO:0007669"/>
    <property type="project" value="InterPro"/>
</dbReference>
<evidence type="ECO:0000256" key="4">
    <source>
        <dbReference type="ARBA" id="ARBA00022695"/>
    </source>
</evidence>
<dbReference type="SUPFAM" id="SSF53098">
    <property type="entry name" value="Ribonuclease H-like"/>
    <property type="match status" value="1"/>
</dbReference>
<evidence type="ECO:0000259" key="16">
    <source>
        <dbReference type="Pfam" id="PF24065"/>
    </source>
</evidence>
<dbReference type="PRINTS" id="PR00106">
    <property type="entry name" value="DNAPOLB"/>
</dbReference>
<feature type="region of interest" description="Disordered" evidence="14">
    <location>
        <begin position="913"/>
        <end position="941"/>
    </location>
</feature>
<dbReference type="InterPro" id="IPR042087">
    <property type="entry name" value="DNA_pol_B_thumb"/>
</dbReference>
<keyword evidence="8 13" id="KW-0239">DNA-directed DNA polymerase</keyword>
<dbReference type="Pfam" id="PF00136">
    <property type="entry name" value="DNA_pol_B"/>
    <property type="match status" value="1"/>
</dbReference>
<dbReference type="Gene3D" id="1.10.132.60">
    <property type="entry name" value="DNA polymerase family B, C-terminal domain"/>
    <property type="match status" value="1"/>
</dbReference>
<dbReference type="InterPro" id="IPR036397">
    <property type="entry name" value="RNaseH_sf"/>
</dbReference>
<keyword evidence="13" id="KW-0238">DNA-binding</keyword>
<keyword evidence="9" id="KW-0408">Iron</keyword>
<keyword evidence="5" id="KW-0479">Metal-binding</keyword>
<dbReference type="SUPFAM" id="SSF56672">
    <property type="entry name" value="DNA/RNA polymerases"/>
    <property type="match status" value="1"/>
</dbReference>
<dbReference type="InterPro" id="IPR006134">
    <property type="entry name" value="DNA-dir_DNA_pol_B_multi_dom"/>
</dbReference>
<dbReference type="InterPro" id="IPR030559">
    <property type="entry name" value="PolZ_Rev3"/>
</dbReference>
<evidence type="ECO:0000313" key="18">
    <source>
        <dbReference type="Proteomes" id="UP000604046"/>
    </source>
</evidence>
<evidence type="ECO:0000256" key="11">
    <source>
        <dbReference type="ARBA" id="ARBA00023204"/>
    </source>
</evidence>
<proteinExistence type="inferred from homology"/>
<evidence type="ECO:0000256" key="8">
    <source>
        <dbReference type="ARBA" id="ARBA00022932"/>
    </source>
</evidence>
<dbReference type="GO" id="GO:0051536">
    <property type="term" value="F:iron-sulfur cluster binding"/>
    <property type="evidence" value="ECO:0007669"/>
    <property type="project" value="UniProtKB-KW"/>
</dbReference>
<gene>
    <name evidence="17" type="primary">REV3</name>
    <name evidence="17" type="ORF">SNAT2548_LOCUS23652</name>
</gene>
<protein>
    <recommendedName>
        <fullName evidence="13">DNA polymerase</fullName>
        <ecNumber evidence="13">2.7.7.7</ecNumber>
    </recommendedName>
</protein>
<dbReference type="GO" id="GO:0000724">
    <property type="term" value="P:double-strand break repair via homologous recombination"/>
    <property type="evidence" value="ECO:0007669"/>
    <property type="project" value="TreeGrafter"/>
</dbReference>
<dbReference type="PROSITE" id="PS00116">
    <property type="entry name" value="DNA_POLYMERASE_B"/>
    <property type="match status" value="1"/>
</dbReference>
<keyword evidence="3 13" id="KW-0808">Transferase</keyword>
<dbReference type="Gene3D" id="1.10.287.690">
    <property type="entry name" value="Helix hairpin bin"/>
    <property type="match status" value="1"/>
</dbReference>
<dbReference type="SMART" id="SM00486">
    <property type="entry name" value="POLBc"/>
    <property type="match status" value="1"/>
</dbReference>
<evidence type="ECO:0000256" key="14">
    <source>
        <dbReference type="SAM" id="MobiDB-lite"/>
    </source>
</evidence>
<dbReference type="PANTHER" id="PTHR45812:SF1">
    <property type="entry name" value="DNA POLYMERASE ZETA CATALYTIC SUBUNIT"/>
    <property type="match status" value="1"/>
</dbReference>
<dbReference type="EMBL" id="CAJNDS010002329">
    <property type="protein sequence ID" value="CAE7435480.1"/>
    <property type="molecule type" value="Genomic_DNA"/>
</dbReference>
<dbReference type="Gene3D" id="3.90.1600.10">
    <property type="entry name" value="Palm domain of DNA polymerase"/>
    <property type="match status" value="1"/>
</dbReference>
<evidence type="ECO:0000256" key="2">
    <source>
        <dbReference type="ARBA" id="ARBA00005755"/>
    </source>
</evidence>
<evidence type="ECO:0000256" key="12">
    <source>
        <dbReference type="ARBA" id="ARBA00049244"/>
    </source>
</evidence>
<dbReference type="Pfam" id="PF24065">
    <property type="entry name" value="REV3_N"/>
    <property type="match status" value="1"/>
</dbReference>
<dbReference type="InterPro" id="IPR023211">
    <property type="entry name" value="DNA_pol_palm_dom_sf"/>
</dbReference>
<dbReference type="InterPro" id="IPR056447">
    <property type="entry name" value="REV3_N"/>
</dbReference>
<organism evidence="17 18">
    <name type="scientific">Symbiodinium natans</name>
    <dbReference type="NCBI Taxonomy" id="878477"/>
    <lineage>
        <taxon>Eukaryota</taxon>
        <taxon>Sar</taxon>
        <taxon>Alveolata</taxon>
        <taxon>Dinophyceae</taxon>
        <taxon>Suessiales</taxon>
        <taxon>Symbiodiniaceae</taxon>
        <taxon>Symbiodinium</taxon>
    </lineage>
</organism>
<evidence type="ECO:0000313" key="17">
    <source>
        <dbReference type="EMBL" id="CAE7435480.1"/>
    </source>
</evidence>
<dbReference type="Proteomes" id="UP000604046">
    <property type="component" value="Unassembled WGS sequence"/>
</dbReference>
<dbReference type="GO" id="GO:0003887">
    <property type="term" value="F:DNA-directed DNA polymerase activity"/>
    <property type="evidence" value="ECO:0007669"/>
    <property type="project" value="UniProtKB-KW"/>
</dbReference>
<evidence type="ECO:0000256" key="1">
    <source>
        <dbReference type="ARBA" id="ARBA00001966"/>
    </source>
</evidence>
<dbReference type="InterPro" id="IPR006172">
    <property type="entry name" value="DNA-dir_DNA_pol_B"/>
</dbReference>
<feature type="domain" description="DNA polymerase zeta catalytic subunit N-terminal" evidence="16">
    <location>
        <begin position="135"/>
        <end position="186"/>
    </location>
</feature>
<evidence type="ECO:0000256" key="13">
    <source>
        <dbReference type="RuleBase" id="RU000442"/>
    </source>
</evidence>
<dbReference type="GO" id="GO:0000166">
    <property type="term" value="F:nucleotide binding"/>
    <property type="evidence" value="ECO:0007669"/>
    <property type="project" value="InterPro"/>
</dbReference>
<dbReference type="GO" id="GO:0006260">
    <property type="term" value="P:DNA replication"/>
    <property type="evidence" value="ECO:0007669"/>
    <property type="project" value="UniProtKB-KW"/>
</dbReference>
<keyword evidence="10" id="KW-0411">Iron-sulfur</keyword>
<keyword evidence="11" id="KW-0234">DNA repair</keyword>
<dbReference type="GO" id="GO:0042276">
    <property type="term" value="P:error-prone translesion synthesis"/>
    <property type="evidence" value="ECO:0007669"/>
    <property type="project" value="TreeGrafter"/>
</dbReference>
<name>A0A812RG18_9DINO</name>
<keyword evidence="6" id="KW-0227">DNA damage</keyword>
<feature type="compositionally biased region" description="Polar residues" evidence="14">
    <location>
        <begin position="917"/>
        <end position="926"/>
    </location>
</feature>
<sequence>MKPAYESRVDTAFEGPKLKQVWLDMEHKCWETYLDEADDDFKGVHPYLKLKKEVSQCKAIIKEDTRREVLQECTQKIVELAQECSAGKRKKVALSRQLSVSSRGIRDSFILSFAVPVQNHDRCWLGTYDVVVLQQVTIVSLDFYLTKPGLGDQARSQCTGKAFKEVPVIRVFGYTDTGQTACTHVHGIFPFFYVQVSLSQIEEIGQENGKEGFLQAFADGLEHAVCLHQASLVTQRANSPALVGERAYLHDLRWVTGWQSVYGYGNRAENTEEHFIQIWVAQPQYTGLMAHLLQQGAVLSMSFQPFEVHLPYLLHFLDSFGLGGMRELVVDPARVALRGELPEQALSTFPWHPLWASKLGSSARERLLCCRGQKPWWCDKAASETRPKSVHPRTTTCEVEVDCSATDILPPLSSTASEIPTSEAQEATVHDCTRGWICDTLRELWRDEEQRCTVMAQAVPWDRVPLQPGVPGHGAAALTPDVMDECMLQRLKSLLEGQNAPAQAFGESASPSRGTQAMGVWSQQDVVQVDTKSKVSPKFVKALETLEAAMSQQMTPPDEATATLLHRGYQQSEPQEDTATEPDTDCGATELDELENEAASEEAETAECAPTQLDAAPTQADFPDCVQGGVQDQPDKLAENVPLSPMRPAELFPLIAEAACSSEQGPLPPAKGFYSEPDDLDLGTTATEQAGVWEYWQPPPTYEATARSKSKRQPDEEEGDDVITKFDNAGRLTTLRRKATTGNQGKRLGRKRQASLSEATAPTPAPPKPLRQAADAPPLFGTLLTVEVLELPAQSPQGPSLIGAVAFCLRDERVRCLLAEEDQDYEDGLGLICIEGTQPLEVDPKVLVKEVASEQDVFVTLADIFREADPSVVMGYDIVKGSLGRLISRAQELGIRGFPEALARAASSARHGAPQALQATAMSSQVADIPGSPAEQTGAPRKLYPPEQVSGGLELPGRLVLNVWRVLRGEAKLPTSSLHTAAQILLGEILPFLPPEALARRWRSSVPHRRREAAETLLCKAKCSLRLLDALNVLPRAAETARMLGIDVLSVLSRGSQYRVEGLLTRAAHQERMLLLSPSRSQVAGQRGAECIPLVMEPRSGFYFDPVVVLDFQSLYPSIIIAYNLCFSTCAGRLQDIGAEGRLGVLEAYRQTGLRLQDVFVTPNEAVFVKRAKKPGILPRMLHEILQTRIMVKKALKALQKDTGDAEARARLLDARQFGLKMIANVTYGYTGASFSGRMPCVELADAIVQTARRTLERAVRWVEKEVPGAEVLYGDTDSMFVRLPGRSKDEAFKEGARIAREVTSHNPTPVELQMDKVYWPCCLASKKRYVGHAWTSPSDAAPVFDAKGIETVRRDQCTATQHMLRGALEVFFESRGNLSILKQYIRRHVDRIREGRFNLQDFIFHHEVRPPDEYKGHGPLAAQAVRRSGVSWPSPGERFSFVIAEGPPGSRLADVAVVPGEVTGGRPLQAPEAEAGRTPLFLNVEYYLERQIGPALHRLFMLVRGPNGLQGQVDIRRWIAEGPRPRRRDVAAISMRSSLFSASAMLSSMAAGFICQACGQKTGARISGTVGLCGQCQRGGAVERLLEGMSQRGYWEKRVQGCREMCMRCSNSTDIEEDCRSIYCTVFFRKVNAHLQLSACVSPKSWPAAADW</sequence>
<dbReference type="GO" id="GO:0005634">
    <property type="term" value="C:nucleus"/>
    <property type="evidence" value="ECO:0007669"/>
    <property type="project" value="TreeGrafter"/>
</dbReference>
<dbReference type="GO" id="GO:0003677">
    <property type="term" value="F:DNA binding"/>
    <property type="evidence" value="ECO:0007669"/>
    <property type="project" value="UniProtKB-KW"/>
</dbReference>
<evidence type="ECO:0000259" key="15">
    <source>
        <dbReference type="Pfam" id="PF00136"/>
    </source>
</evidence>
<comment type="caution">
    <text evidence="17">The sequence shown here is derived from an EMBL/GenBank/DDBJ whole genome shotgun (WGS) entry which is preliminary data.</text>
</comment>
<dbReference type="GO" id="GO:0046872">
    <property type="term" value="F:metal ion binding"/>
    <property type="evidence" value="ECO:0007669"/>
    <property type="project" value="UniProtKB-KW"/>
</dbReference>
<feature type="domain" description="DNA-directed DNA polymerase family B multifunctional" evidence="15">
    <location>
        <begin position="1048"/>
        <end position="1502"/>
    </location>
</feature>
<comment type="similarity">
    <text evidence="2 13">Belongs to the DNA polymerase type-B family.</text>
</comment>
<comment type="cofactor">
    <cofactor evidence="1">
        <name>[4Fe-4S] cluster</name>
        <dbReference type="ChEBI" id="CHEBI:49883"/>
    </cofactor>
</comment>
<dbReference type="InterPro" id="IPR043502">
    <property type="entry name" value="DNA/RNA_pol_sf"/>
</dbReference>
<dbReference type="Gene3D" id="3.30.420.10">
    <property type="entry name" value="Ribonuclease H-like superfamily/Ribonuclease H"/>
    <property type="match status" value="1"/>
</dbReference>
<evidence type="ECO:0000256" key="10">
    <source>
        <dbReference type="ARBA" id="ARBA00023014"/>
    </source>
</evidence>
<dbReference type="FunFam" id="1.10.287.690:FF:000002">
    <property type="entry name" value="DNA polymerase zeta"/>
    <property type="match status" value="1"/>
</dbReference>
<dbReference type="EC" id="2.7.7.7" evidence="13"/>
<dbReference type="OrthoDB" id="2414538at2759"/>
<keyword evidence="18" id="KW-1185">Reference proteome</keyword>
<evidence type="ECO:0000256" key="6">
    <source>
        <dbReference type="ARBA" id="ARBA00022763"/>
    </source>
</evidence>
<dbReference type="InterPro" id="IPR012337">
    <property type="entry name" value="RNaseH-like_sf"/>
</dbReference>
<dbReference type="InterPro" id="IPR017964">
    <property type="entry name" value="DNA-dir_DNA_pol_B_CS"/>
</dbReference>
<keyword evidence="7" id="KW-0862">Zinc</keyword>
<reference evidence="17" key="1">
    <citation type="submission" date="2021-02" db="EMBL/GenBank/DDBJ databases">
        <authorList>
            <person name="Dougan E. K."/>
            <person name="Rhodes N."/>
            <person name="Thang M."/>
            <person name="Chan C."/>
        </authorList>
    </citation>
    <scope>NUCLEOTIDE SEQUENCE</scope>
</reference>
<feature type="region of interest" description="Disordered" evidence="14">
    <location>
        <begin position="692"/>
        <end position="775"/>
    </location>
</feature>
<dbReference type="PANTHER" id="PTHR45812">
    <property type="entry name" value="DNA POLYMERASE ZETA CATALYTIC SUBUNIT"/>
    <property type="match status" value="1"/>
</dbReference>
<keyword evidence="4 13" id="KW-0548">Nucleotidyltransferase</keyword>
<evidence type="ECO:0000256" key="3">
    <source>
        <dbReference type="ARBA" id="ARBA00022679"/>
    </source>
</evidence>
<dbReference type="Gene3D" id="3.30.342.10">
    <property type="entry name" value="DNA Polymerase, chain B, domain 1"/>
    <property type="match status" value="1"/>
</dbReference>
<comment type="catalytic activity">
    <reaction evidence="12 13">
        <text>DNA(n) + a 2'-deoxyribonucleoside 5'-triphosphate = DNA(n+1) + diphosphate</text>
        <dbReference type="Rhea" id="RHEA:22508"/>
        <dbReference type="Rhea" id="RHEA-COMP:17339"/>
        <dbReference type="Rhea" id="RHEA-COMP:17340"/>
        <dbReference type="ChEBI" id="CHEBI:33019"/>
        <dbReference type="ChEBI" id="CHEBI:61560"/>
        <dbReference type="ChEBI" id="CHEBI:173112"/>
        <dbReference type="EC" id="2.7.7.7"/>
    </reaction>
</comment>
<accession>A0A812RG18</accession>
<keyword evidence="13" id="KW-0235">DNA replication</keyword>
<evidence type="ECO:0000256" key="5">
    <source>
        <dbReference type="ARBA" id="ARBA00022723"/>
    </source>
</evidence>
<evidence type="ECO:0000256" key="9">
    <source>
        <dbReference type="ARBA" id="ARBA00023004"/>
    </source>
</evidence>
<evidence type="ECO:0000256" key="7">
    <source>
        <dbReference type="ARBA" id="ARBA00022833"/>
    </source>
</evidence>